<dbReference type="Gene3D" id="3.30.420.10">
    <property type="entry name" value="Ribonuclease H-like superfamily/Ribonuclease H"/>
    <property type="match status" value="1"/>
</dbReference>
<dbReference type="SUPFAM" id="SSF53098">
    <property type="entry name" value="Ribonuclease H-like"/>
    <property type="match status" value="1"/>
</dbReference>
<dbReference type="KEGG" id="mhos:CXR34_07895"/>
<sequence length="234" mass="25246">MTEMIIFDLETTGPDAFSARIVTLYAGILRADGTISREVDLLVRPDGFVIPPEATAVHGITTAQASAEGSVPLAVALSRVRHLFESYQRLPIAGHNLAYDLTVLAEEDRRIADSSASTWPETGALRHPVLDSIVLDRHVDKYRRGSRQLTAVAAHYGIELDDAHNAKADAVAAGKIVQKLLAHPDLGGLSLMELHAAQVGWRAEQSASLQAYLRRYDPTVNVDPGWPVQVGAAA</sequence>
<proteinExistence type="predicted"/>
<dbReference type="InterPro" id="IPR013520">
    <property type="entry name" value="Ribonucl_H"/>
</dbReference>
<accession>A0A2K9DQ85</accession>
<dbReference type="PANTHER" id="PTHR30231:SF4">
    <property type="entry name" value="PROTEIN NEN2"/>
    <property type="match status" value="1"/>
</dbReference>
<keyword evidence="2" id="KW-0378">Hydrolase</keyword>
<dbReference type="InterPro" id="IPR036397">
    <property type="entry name" value="RNaseH_sf"/>
</dbReference>
<dbReference type="EMBL" id="CP025299">
    <property type="protein sequence ID" value="AUG29386.1"/>
    <property type="molecule type" value="Genomic_DNA"/>
</dbReference>
<protein>
    <submittedName>
        <fullName evidence="5">DNA polymerase III subunit epsilon</fullName>
    </submittedName>
</protein>
<dbReference type="Proteomes" id="UP000233276">
    <property type="component" value="Chromosome"/>
</dbReference>
<evidence type="ECO:0000256" key="1">
    <source>
        <dbReference type="ARBA" id="ARBA00022722"/>
    </source>
</evidence>
<dbReference type="AlphaFoldDB" id="A0A2K9DQ85"/>
<feature type="domain" description="Exonuclease" evidence="4">
    <location>
        <begin position="3"/>
        <end position="186"/>
    </location>
</feature>
<gene>
    <name evidence="5" type="ORF">CXR34_07895</name>
</gene>
<evidence type="ECO:0000256" key="3">
    <source>
        <dbReference type="ARBA" id="ARBA00022839"/>
    </source>
</evidence>
<reference evidence="5 6" key="1">
    <citation type="submission" date="2017-12" db="EMBL/GenBank/DDBJ databases">
        <title>Isolation and characterization of estrogens degradatiion strain Microbacterium hominis SJTG1.</title>
        <authorList>
            <person name="Xiong W."/>
            <person name="Yin C."/>
            <person name="Zheng D."/>
            <person name="Liang R."/>
        </authorList>
    </citation>
    <scope>NUCLEOTIDE SEQUENCE [LARGE SCALE GENOMIC DNA]</scope>
    <source>
        <strain evidence="5 6">SJTG1</strain>
    </source>
</reference>
<evidence type="ECO:0000259" key="4">
    <source>
        <dbReference type="SMART" id="SM00479"/>
    </source>
</evidence>
<dbReference type="CDD" id="cd06127">
    <property type="entry name" value="DEDDh"/>
    <property type="match status" value="1"/>
</dbReference>
<keyword evidence="3" id="KW-0269">Exonuclease</keyword>
<name>A0A2K9DQ85_9MICO</name>
<dbReference type="RefSeq" id="WP_016464769.1">
    <property type="nucleotide sequence ID" value="NZ_CP025299.1"/>
</dbReference>
<evidence type="ECO:0000256" key="2">
    <source>
        <dbReference type="ARBA" id="ARBA00022801"/>
    </source>
</evidence>
<dbReference type="NCBIfam" id="NF005927">
    <property type="entry name" value="PRK07942.1"/>
    <property type="match status" value="1"/>
</dbReference>
<dbReference type="InterPro" id="IPR012337">
    <property type="entry name" value="RNaseH-like_sf"/>
</dbReference>
<evidence type="ECO:0000313" key="5">
    <source>
        <dbReference type="EMBL" id="AUG29386.1"/>
    </source>
</evidence>
<organism evidence="5 6">
    <name type="scientific">Microbacterium hominis</name>
    <dbReference type="NCBI Taxonomy" id="162426"/>
    <lineage>
        <taxon>Bacteria</taxon>
        <taxon>Bacillati</taxon>
        <taxon>Actinomycetota</taxon>
        <taxon>Actinomycetes</taxon>
        <taxon>Micrococcales</taxon>
        <taxon>Microbacteriaceae</taxon>
        <taxon>Microbacterium</taxon>
    </lineage>
</organism>
<dbReference type="GO" id="GO:0003676">
    <property type="term" value="F:nucleic acid binding"/>
    <property type="evidence" value="ECO:0007669"/>
    <property type="project" value="InterPro"/>
</dbReference>
<evidence type="ECO:0000313" key="6">
    <source>
        <dbReference type="Proteomes" id="UP000233276"/>
    </source>
</evidence>
<dbReference type="GO" id="GO:0005829">
    <property type="term" value="C:cytosol"/>
    <property type="evidence" value="ECO:0007669"/>
    <property type="project" value="TreeGrafter"/>
</dbReference>
<dbReference type="GO" id="GO:0008408">
    <property type="term" value="F:3'-5' exonuclease activity"/>
    <property type="evidence" value="ECO:0007669"/>
    <property type="project" value="TreeGrafter"/>
</dbReference>
<dbReference type="PANTHER" id="PTHR30231">
    <property type="entry name" value="DNA POLYMERASE III SUBUNIT EPSILON"/>
    <property type="match status" value="1"/>
</dbReference>
<keyword evidence="1" id="KW-0540">Nuclease</keyword>
<dbReference type="SMART" id="SM00479">
    <property type="entry name" value="EXOIII"/>
    <property type="match status" value="1"/>
</dbReference>
<dbReference type="Pfam" id="PF00929">
    <property type="entry name" value="RNase_T"/>
    <property type="match status" value="1"/>
</dbReference>